<feature type="domain" description="SGNH" evidence="3">
    <location>
        <begin position="414"/>
        <end position="647"/>
    </location>
</feature>
<proteinExistence type="predicted"/>
<protein>
    <submittedName>
        <fullName evidence="4">Acyltransferase</fullName>
    </submittedName>
</protein>
<dbReference type="RefSeq" id="WP_252113803.1">
    <property type="nucleotide sequence ID" value="NZ_JAMSHT010000001.1"/>
</dbReference>
<dbReference type="InterPro" id="IPR002656">
    <property type="entry name" value="Acyl_transf_3_dom"/>
</dbReference>
<feature type="domain" description="Acyltransferase 3" evidence="2">
    <location>
        <begin position="29"/>
        <end position="347"/>
    </location>
</feature>
<feature type="transmembrane region" description="Helical" evidence="1">
    <location>
        <begin position="363"/>
        <end position="384"/>
    </location>
</feature>
<sequence>MGVEGFAGDLEGRGRVGSAPAPFRLAYRPEIDGLRAIAVLPVMAFHAGFEAFGGGFVGVDIFFVISGYLITSILVGEMEAGRFSLTHFYERRARRILPALAAMILACIPFAWAWMTPAEFDAFARSMMAVGLFLSNLHFENESGYFDAVAEEKPLLHTWSLAVEEQFYVIFPIALLALWRFGPKRVGWTLLGIALASLAYSEWLQPRDGSANFFLAPSRAWELLAGSICALLIRERGIGKNDALALVGIVAIVASILFYDAGTPFPGKAALLPVGGTVLLILFAGQGNRVGKLLSHRWLVGVGLISYSAYLWHQPLFAFARIRSLGAPDPLLMAGLLVAALGLAALSWHVIERPFRDKKAMPARVLWRWAAVLLALPLVLGMVADKGDGFAAARTEPWQRDFLATATPSPLRGDCHAGDDNPISYADSCVIGEGEPTLAVLGDSHGVEPAFALGQQVAVRQLTYSDCPPLYGTSLEGREACGVWTQQVVDALVTDEAVQTVLVAYRLPYHLAGEVAGHYPAQPADKDRLSRTAMYEASLGDTVARLRAAGKRVILLLPPPELPKHVDALVMRAEGAEVSGVPQRWWEERMASTRRLVTALPSGITVIDPSTWLCDDTQCSATLDGKAQYFDDDHLSIAGASRVADAVTAAL</sequence>
<feature type="transmembrane region" description="Helical" evidence="1">
    <location>
        <begin position="296"/>
        <end position="312"/>
    </location>
</feature>
<keyword evidence="1" id="KW-0812">Transmembrane</keyword>
<evidence type="ECO:0000259" key="3">
    <source>
        <dbReference type="Pfam" id="PF19040"/>
    </source>
</evidence>
<gene>
    <name evidence="4" type="ORF">NDO55_07205</name>
</gene>
<organism evidence="4 5">
    <name type="scientific">Sphingomicrobium sediminis</name>
    <dbReference type="NCBI Taxonomy" id="2950949"/>
    <lineage>
        <taxon>Bacteria</taxon>
        <taxon>Pseudomonadati</taxon>
        <taxon>Pseudomonadota</taxon>
        <taxon>Alphaproteobacteria</taxon>
        <taxon>Sphingomonadales</taxon>
        <taxon>Sphingomonadaceae</taxon>
        <taxon>Sphingomicrobium</taxon>
    </lineage>
</organism>
<keyword evidence="4" id="KW-0012">Acyltransferase</keyword>
<dbReference type="GO" id="GO:0009103">
    <property type="term" value="P:lipopolysaccharide biosynthetic process"/>
    <property type="evidence" value="ECO:0007669"/>
    <property type="project" value="TreeGrafter"/>
</dbReference>
<evidence type="ECO:0000256" key="1">
    <source>
        <dbReference type="SAM" id="Phobius"/>
    </source>
</evidence>
<reference evidence="4" key="1">
    <citation type="submission" date="2022-06" db="EMBL/GenBank/DDBJ databases">
        <title>Sphingomicrobium sedimins sp. nov., a marine bacterium isolated from tidal flat.</title>
        <authorList>
            <person name="Kim C.-H."/>
            <person name="Yoo Y."/>
            <person name="Kim J.-J."/>
        </authorList>
    </citation>
    <scope>NUCLEOTIDE SEQUENCE</scope>
    <source>
        <strain evidence="4">GRR-S6-50</strain>
    </source>
</reference>
<evidence type="ECO:0000259" key="2">
    <source>
        <dbReference type="Pfam" id="PF01757"/>
    </source>
</evidence>
<feature type="transmembrane region" description="Helical" evidence="1">
    <location>
        <begin position="55"/>
        <end position="75"/>
    </location>
</feature>
<evidence type="ECO:0000313" key="5">
    <source>
        <dbReference type="Proteomes" id="UP001155128"/>
    </source>
</evidence>
<feature type="transmembrane region" description="Helical" evidence="1">
    <location>
        <begin position="96"/>
        <end position="115"/>
    </location>
</feature>
<keyword evidence="5" id="KW-1185">Reference proteome</keyword>
<dbReference type="AlphaFoldDB" id="A0A9X2J3R8"/>
<keyword evidence="1" id="KW-1133">Transmembrane helix</keyword>
<comment type="caution">
    <text evidence="4">The sequence shown here is derived from an EMBL/GenBank/DDBJ whole genome shotgun (WGS) entry which is preliminary data.</text>
</comment>
<dbReference type="Pfam" id="PF01757">
    <property type="entry name" value="Acyl_transf_3"/>
    <property type="match status" value="1"/>
</dbReference>
<dbReference type="Pfam" id="PF19040">
    <property type="entry name" value="SGNH"/>
    <property type="match status" value="1"/>
</dbReference>
<dbReference type="SUPFAM" id="SSF52266">
    <property type="entry name" value="SGNH hydrolase"/>
    <property type="match status" value="1"/>
</dbReference>
<accession>A0A9X2J3R8</accession>
<dbReference type="PANTHER" id="PTHR23028:SF53">
    <property type="entry name" value="ACYL_TRANSF_3 DOMAIN-CONTAINING PROTEIN"/>
    <property type="match status" value="1"/>
</dbReference>
<dbReference type="InterPro" id="IPR043968">
    <property type="entry name" value="SGNH"/>
</dbReference>
<dbReference type="InterPro" id="IPR050879">
    <property type="entry name" value="Acyltransferase_3"/>
</dbReference>
<feature type="transmembrane region" description="Helical" evidence="1">
    <location>
        <begin position="243"/>
        <end position="259"/>
    </location>
</feature>
<dbReference type="PANTHER" id="PTHR23028">
    <property type="entry name" value="ACETYLTRANSFERASE"/>
    <property type="match status" value="1"/>
</dbReference>
<dbReference type="EMBL" id="JAMSHT010000001">
    <property type="protein sequence ID" value="MCM8557606.1"/>
    <property type="molecule type" value="Genomic_DNA"/>
</dbReference>
<feature type="transmembrane region" description="Helical" evidence="1">
    <location>
        <begin position="265"/>
        <end position="284"/>
    </location>
</feature>
<keyword evidence="4" id="KW-0808">Transferase</keyword>
<dbReference type="Proteomes" id="UP001155128">
    <property type="component" value="Unassembled WGS sequence"/>
</dbReference>
<keyword evidence="1" id="KW-0472">Membrane</keyword>
<name>A0A9X2J3R8_9SPHN</name>
<dbReference type="GO" id="GO:0016747">
    <property type="term" value="F:acyltransferase activity, transferring groups other than amino-acyl groups"/>
    <property type="evidence" value="ECO:0007669"/>
    <property type="project" value="InterPro"/>
</dbReference>
<dbReference type="GO" id="GO:0016020">
    <property type="term" value="C:membrane"/>
    <property type="evidence" value="ECO:0007669"/>
    <property type="project" value="TreeGrafter"/>
</dbReference>
<evidence type="ECO:0000313" key="4">
    <source>
        <dbReference type="EMBL" id="MCM8557606.1"/>
    </source>
</evidence>
<feature type="transmembrane region" description="Helical" evidence="1">
    <location>
        <begin position="159"/>
        <end position="179"/>
    </location>
</feature>
<feature type="transmembrane region" description="Helical" evidence="1">
    <location>
        <begin position="332"/>
        <end position="351"/>
    </location>
</feature>